<dbReference type="AlphaFoldDB" id="A0A0E9XK66"/>
<evidence type="ECO:0000313" key="1">
    <source>
        <dbReference type="EMBL" id="JAI02807.1"/>
    </source>
</evidence>
<protein>
    <submittedName>
        <fullName evidence="1">Uncharacterized protein</fullName>
    </submittedName>
</protein>
<proteinExistence type="predicted"/>
<organism evidence="1">
    <name type="scientific">Anguilla anguilla</name>
    <name type="common">European freshwater eel</name>
    <name type="synonym">Muraena anguilla</name>
    <dbReference type="NCBI Taxonomy" id="7936"/>
    <lineage>
        <taxon>Eukaryota</taxon>
        <taxon>Metazoa</taxon>
        <taxon>Chordata</taxon>
        <taxon>Craniata</taxon>
        <taxon>Vertebrata</taxon>
        <taxon>Euteleostomi</taxon>
        <taxon>Actinopterygii</taxon>
        <taxon>Neopterygii</taxon>
        <taxon>Teleostei</taxon>
        <taxon>Anguilliformes</taxon>
        <taxon>Anguillidae</taxon>
        <taxon>Anguilla</taxon>
    </lineage>
</organism>
<accession>A0A0E9XK66</accession>
<dbReference type="EMBL" id="GBXM01005771">
    <property type="protein sequence ID" value="JAI02807.1"/>
    <property type="molecule type" value="Transcribed_RNA"/>
</dbReference>
<name>A0A0E9XK66_ANGAN</name>
<reference evidence="1" key="2">
    <citation type="journal article" date="2015" name="Fish Shellfish Immunol.">
        <title>Early steps in the European eel (Anguilla anguilla)-Vibrio vulnificus interaction in the gills: Role of the RtxA13 toxin.</title>
        <authorList>
            <person name="Callol A."/>
            <person name="Pajuelo D."/>
            <person name="Ebbesson L."/>
            <person name="Teles M."/>
            <person name="MacKenzie S."/>
            <person name="Amaro C."/>
        </authorList>
    </citation>
    <scope>NUCLEOTIDE SEQUENCE</scope>
</reference>
<reference evidence="1" key="1">
    <citation type="submission" date="2014-11" db="EMBL/GenBank/DDBJ databases">
        <authorList>
            <person name="Amaro Gonzalez C."/>
        </authorList>
    </citation>
    <scope>NUCLEOTIDE SEQUENCE</scope>
</reference>
<sequence>MEFHRVRTLPAQEVKTKKRSKTAYAIINHLQKDHFNQDALIFQSLCKPRIAPITLS</sequence>